<organism evidence="1">
    <name type="scientific">Ectopseudomonas oleovorans</name>
    <name type="common">Pseudomonas oleovorans</name>
    <dbReference type="NCBI Taxonomy" id="301"/>
    <lineage>
        <taxon>Bacteria</taxon>
        <taxon>Pseudomonadati</taxon>
        <taxon>Pseudomonadota</taxon>
        <taxon>Gammaproteobacteria</taxon>
        <taxon>Pseudomonadales</taxon>
        <taxon>Pseudomonadaceae</taxon>
        <taxon>Ectopseudomonas</taxon>
    </lineage>
</organism>
<reference evidence="1" key="1">
    <citation type="submission" date="2018-11" db="EMBL/GenBank/DDBJ databases">
        <authorList>
            <consortium name="Genoscope - CEA"/>
            <person name="William W."/>
        </authorList>
    </citation>
    <scope>NUCLEOTIDE SEQUENCE [LARGE SCALE GENOMIC DNA]</scope>
    <source>
        <strain evidence="1">T9AD</strain>
    </source>
</reference>
<name>A0A653BBT5_ECTOL</name>
<dbReference type="AlphaFoldDB" id="A0A653BBT5"/>
<protein>
    <submittedName>
        <fullName evidence="1">Uncharacterized protein</fullName>
    </submittedName>
</protein>
<dbReference type="EMBL" id="LR130779">
    <property type="protein sequence ID" value="VDN66117.1"/>
    <property type="molecule type" value="Genomic_DNA"/>
</dbReference>
<proteinExistence type="predicted"/>
<accession>A0A653BBT5</accession>
<evidence type="ECO:0000313" key="1">
    <source>
        <dbReference type="EMBL" id="VDN66117.1"/>
    </source>
</evidence>
<sequence length="219" mass="25750">MRLRTQRPRTIIRIFRAIFSGAAMKSASFIFDRRLYELLQEEGRTRFTIRELRDAYAKHLDGMTYRIGDLRRYVYEQMRRMLRIGWLVHDEQRRVRGQVYHLLPTPAHLQLELIDNGFENSLMSARGAEQDTAVRDVKALPLQSSANTDQQLEALHKEIRLDFLSSMGEAERFKLLLDEMPHLRDKVEGEYLEARDRSSRLLGHLRAIEKTLKTLAAPR</sequence>
<gene>
    <name evidence="1" type="ORF">POT9AD_5142</name>
</gene>